<dbReference type="CDD" id="cd06454">
    <property type="entry name" value="KBL_like"/>
    <property type="match status" value="1"/>
</dbReference>
<dbReference type="SUPFAM" id="SSF53383">
    <property type="entry name" value="PLP-dependent transferases"/>
    <property type="match status" value="1"/>
</dbReference>
<dbReference type="AlphaFoldDB" id="A0A0I9S6J5"/>
<evidence type="ECO:0000313" key="15">
    <source>
        <dbReference type="EMBL" id="KFX73270.1"/>
    </source>
</evidence>
<dbReference type="PATRIC" id="fig|817.53.peg.3883"/>
<dbReference type="InterPro" id="IPR015422">
    <property type="entry name" value="PyrdxlP-dep_Trfase_small"/>
</dbReference>
<dbReference type="InterPro" id="IPR050087">
    <property type="entry name" value="AON_synthase_class-II"/>
</dbReference>
<dbReference type="RefSeq" id="WP_044301641.1">
    <property type="nucleotide sequence ID" value="NZ_CAEUHN010000019.1"/>
</dbReference>
<accession>A0A0I9S6J5</accession>
<evidence type="ECO:0000256" key="4">
    <source>
        <dbReference type="ARBA" id="ARBA00010008"/>
    </source>
</evidence>
<gene>
    <name evidence="15" type="ORF">EE52_0218815</name>
</gene>
<evidence type="ECO:0000256" key="10">
    <source>
        <dbReference type="ARBA" id="ARBA00032610"/>
    </source>
</evidence>
<dbReference type="PANTHER" id="PTHR13693:SF100">
    <property type="entry name" value="8-AMINO-7-OXONONANOATE SYNTHASE"/>
    <property type="match status" value="1"/>
</dbReference>
<dbReference type="GO" id="GO:0030170">
    <property type="term" value="F:pyridoxal phosphate binding"/>
    <property type="evidence" value="ECO:0007669"/>
    <property type="project" value="InterPro"/>
</dbReference>
<dbReference type="InterPro" id="IPR015424">
    <property type="entry name" value="PyrdxlP-dep_Trfase"/>
</dbReference>
<reference evidence="15" key="1">
    <citation type="book" date="2014" name="THE 24TH EUROPEAN CONGRESS OF CLINICAL MICROBIOLOGY AND INFECTIOUS DISEASES" publisher="ECCMID 2014" city="Barcelona, Spain">
        <title>Identification of resistance genes in three multidrug-resistant Bacteroides fragilis isolates by whole genome sequencing.</title>
        <editorList>
            <person name="Unknown"/>
            <person name="A."/>
        </editorList>
        <authorList>
            <person name="Sydenham T.V."/>
            <person name="Hasman H."/>
            <person name="Wang M."/>
            <person name="Soki J."/>
            <person name="Nagy E."/>
            <person name="Justesen U.S."/>
        </authorList>
    </citation>
    <scope>NUCLEOTIDE SEQUENCE</scope>
    <source>
        <strain evidence="15">DCMOUH0018B</strain>
    </source>
</reference>
<comment type="pathway">
    <text evidence="2">Cofactor biosynthesis; biotin biosynthesis.</text>
</comment>
<name>A0A0I9S6J5_BACFG</name>
<evidence type="ECO:0000256" key="2">
    <source>
        <dbReference type="ARBA" id="ARBA00004746"/>
    </source>
</evidence>
<reference evidence="15" key="2">
    <citation type="submission" date="2014-07" db="EMBL/GenBank/DDBJ databases">
        <title>Genetics and epidemiology of antimicrobial resistance in B. fragilis group.</title>
        <authorList>
            <person name="Sydenham T.V."/>
            <person name="Hasman H."/>
            <person name="Kemp M."/>
            <person name="Justesen U.S."/>
        </authorList>
    </citation>
    <scope>NUCLEOTIDE SEQUENCE [LARGE SCALE GENOMIC DNA]</scope>
    <source>
        <strain evidence="15">DCMOUH0018B</strain>
    </source>
</reference>
<evidence type="ECO:0000256" key="6">
    <source>
        <dbReference type="ARBA" id="ARBA00013187"/>
    </source>
</evidence>
<keyword evidence="7" id="KW-0808">Transferase</keyword>
<dbReference type="Pfam" id="PF00155">
    <property type="entry name" value="Aminotran_1_2"/>
    <property type="match status" value="1"/>
</dbReference>
<evidence type="ECO:0000256" key="9">
    <source>
        <dbReference type="ARBA" id="ARBA00022898"/>
    </source>
</evidence>
<evidence type="ECO:0000256" key="13">
    <source>
        <dbReference type="RuleBase" id="RU003693"/>
    </source>
</evidence>
<evidence type="ECO:0000256" key="5">
    <source>
        <dbReference type="ARBA" id="ARBA00011738"/>
    </source>
</evidence>
<evidence type="ECO:0000256" key="3">
    <source>
        <dbReference type="ARBA" id="ARBA00005189"/>
    </source>
</evidence>
<feature type="domain" description="Aminotransferase class I/classII large" evidence="14">
    <location>
        <begin position="48"/>
        <end position="389"/>
    </location>
</feature>
<comment type="similarity">
    <text evidence="4">Belongs to the class-II pyridoxal-phosphate-dependent aminotransferase family. BioF subfamily.</text>
</comment>
<dbReference type="EC" id="2.3.1.47" evidence="6"/>
<dbReference type="PROSITE" id="PS00599">
    <property type="entry name" value="AA_TRANSFER_CLASS_2"/>
    <property type="match status" value="1"/>
</dbReference>
<dbReference type="PANTHER" id="PTHR13693">
    <property type="entry name" value="CLASS II AMINOTRANSFERASE/8-AMINO-7-OXONONANOATE SYNTHASE"/>
    <property type="match status" value="1"/>
</dbReference>
<evidence type="ECO:0000256" key="11">
    <source>
        <dbReference type="ARBA" id="ARBA00033381"/>
    </source>
</evidence>
<evidence type="ECO:0000256" key="8">
    <source>
        <dbReference type="ARBA" id="ARBA00022756"/>
    </source>
</evidence>
<comment type="caution">
    <text evidence="15">The sequence shown here is derived from an EMBL/GenBank/DDBJ whole genome shotgun (WGS) entry which is preliminary data.</text>
</comment>
<dbReference type="InterPro" id="IPR001917">
    <property type="entry name" value="Aminotrans_II_pyridoxalP_BS"/>
</dbReference>
<keyword evidence="9 13" id="KW-0663">Pyridoxal phosphate</keyword>
<dbReference type="Gene3D" id="3.90.1150.10">
    <property type="entry name" value="Aspartate Aminotransferase, domain 1"/>
    <property type="match status" value="1"/>
</dbReference>
<comment type="subunit">
    <text evidence="5">Homodimer.</text>
</comment>
<evidence type="ECO:0000256" key="7">
    <source>
        <dbReference type="ARBA" id="ARBA00022679"/>
    </source>
</evidence>
<dbReference type="Gene3D" id="3.40.640.10">
    <property type="entry name" value="Type I PLP-dependent aspartate aminotransferase-like (Major domain)"/>
    <property type="match status" value="1"/>
</dbReference>
<keyword evidence="8" id="KW-0093">Biotin biosynthesis</keyword>
<evidence type="ECO:0000256" key="1">
    <source>
        <dbReference type="ARBA" id="ARBA00001933"/>
    </source>
</evidence>
<dbReference type="InterPro" id="IPR015421">
    <property type="entry name" value="PyrdxlP-dep_Trfase_major"/>
</dbReference>
<dbReference type="GO" id="GO:0009102">
    <property type="term" value="P:biotin biosynthetic process"/>
    <property type="evidence" value="ECO:0007669"/>
    <property type="project" value="UniProtKB-KW"/>
</dbReference>
<dbReference type="EMBL" id="JMZZ02000222">
    <property type="protein sequence ID" value="KFX73270.1"/>
    <property type="molecule type" value="Genomic_DNA"/>
</dbReference>
<comment type="cofactor">
    <cofactor evidence="1 13">
        <name>pyridoxal 5'-phosphate</name>
        <dbReference type="ChEBI" id="CHEBI:597326"/>
    </cofactor>
</comment>
<proteinExistence type="inferred from homology"/>
<comment type="catalytic activity">
    <reaction evidence="12">
        <text>6-carboxyhexanoyl-[ACP] + L-alanine + H(+) = (8S)-8-amino-7-oxononanoate + holo-[ACP] + CO2</text>
        <dbReference type="Rhea" id="RHEA:42288"/>
        <dbReference type="Rhea" id="RHEA-COMP:9685"/>
        <dbReference type="Rhea" id="RHEA-COMP:9955"/>
        <dbReference type="ChEBI" id="CHEBI:15378"/>
        <dbReference type="ChEBI" id="CHEBI:16526"/>
        <dbReference type="ChEBI" id="CHEBI:57972"/>
        <dbReference type="ChEBI" id="CHEBI:64479"/>
        <dbReference type="ChEBI" id="CHEBI:78846"/>
        <dbReference type="ChEBI" id="CHEBI:149468"/>
        <dbReference type="EC" id="2.3.1.47"/>
    </reaction>
</comment>
<comment type="pathway">
    <text evidence="3">Lipid metabolism.</text>
</comment>
<dbReference type="InterPro" id="IPR004839">
    <property type="entry name" value="Aminotransferase_I/II_large"/>
</dbReference>
<sequence>MNYNQETEGYESVRFFEELKLLKEQNNFRILPTLIHQGKEVIINGQRMLNLSSNDYLGLANDTVLLNAFWQTVKPEEVKFSSSSSRLLTGNFAAYGELEDLLSSLFGTEAALVFNCGYHANTGILPAICNTKTLILADKLVHASLIDGIRLSEAKYIRYRHNEYSQLEKLVETHHKQYEQVIIVTESIFSMDGDEADLPRLIKLKQKYPNILLYVDEAHAVGVRGAGGLGCAEAYGCIADIDFLVGTFGKALASAGAYVVCKQVIRDYLINKMRPFIFTTGLPPVTLQWTSFVLRHLAEYQEKREHLAAISKCLRVALREKGYSSTSVSQIVPMVAGESVTAIQIAKELQRKGFYALPVRPPTVPEGTSRIRFSLTADVTDEEVEKLISTVNDNR</sequence>
<dbReference type="GO" id="GO:0008710">
    <property type="term" value="F:8-amino-7-oxononanoate synthase activity"/>
    <property type="evidence" value="ECO:0007669"/>
    <property type="project" value="UniProtKB-EC"/>
</dbReference>
<evidence type="ECO:0000259" key="14">
    <source>
        <dbReference type="Pfam" id="PF00155"/>
    </source>
</evidence>
<evidence type="ECO:0000256" key="12">
    <source>
        <dbReference type="ARBA" id="ARBA00047715"/>
    </source>
</evidence>
<organism evidence="15">
    <name type="scientific">Bacteroides fragilis</name>
    <dbReference type="NCBI Taxonomy" id="817"/>
    <lineage>
        <taxon>Bacteria</taxon>
        <taxon>Pseudomonadati</taxon>
        <taxon>Bacteroidota</taxon>
        <taxon>Bacteroidia</taxon>
        <taxon>Bacteroidales</taxon>
        <taxon>Bacteroidaceae</taxon>
        <taxon>Bacteroides</taxon>
    </lineage>
</organism>
<protein>
    <recommendedName>
        <fullName evidence="6">8-amino-7-oxononanoate synthase</fullName>
        <ecNumber evidence="6">2.3.1.47</ecNumber>
    </recommendedName>
    <alternativeName>
        <fullName evidence="10">7-keto-8-amino-pelargonic acid synthase</fullName>
    </alternativeName>
    <alternativeName>
        <fullName evidence="11">8-amino-7-ketopelargonate synthase</fullName>
    </alternativeName>
</protein>